<reference evidence="2" key="1">
    <citation type="submission" date="2022-01" db="EMBL/GenBank/DDBJ databases">
        <authorList>
            <person name="King R."/>
        </authorList>
    </citation>
    <scope>NUCLEOTIDE SEQUENCE</scope>
</reference>
<dbReference type="Proteomes" id="UP001153712">
    <property type="component" value="Chromosome 4"/>
</dbReference>
<dbReference type="EMBL" id="OU900097">
    <property type="protein sequence ID" value="CAG9860976.1"/>
    <property type="molecule type" value="Genomic_DNA"/>
</dbReference>
<proteinExistence type="predicted"/>
<dbReference type="SMART" id="SM00409">
    <property type="entry name" value="IG"/>
    <property type="match status" value="3"/>
</dbReference>
<dbReference type="InterPro" id="IPR013783">
    <property type="entry name" value="Ig-like_fold"/>
</dbReference>
<dbReference type="SUPFAM" id="SSF48726">
    <property type="entry name" value="Immunoglobulin"/>
    <property type="match status" value="3"/>
</dbReference>
<dbReference type="Gene3D" id="2.60.40.10">
    <property type="entry name" value="Immunoglobulins"/>
    <property type="match status" value="4"/>
</dbReference>
<dbReference type="InterPro" id="IPR036179">
    <property type="entry name" value="Ig-like_dom_sf"/>
</dbReference>
<dbReference type="AlphaFoldDB" id="A0A9N9TQ37"/>
<sequence length="527" mass="59259">MKYLLIFLIGAIGFKNGITLKVTGLEFKDRVPEGADVELNCIYNLETDTLYKVTWYKGQQEFLRYTEHETPNISQFPLFKKTKVVSNSPQKVTLKNVTTEVTGNYTCQVDTEGPTLRSERVTKTLLVVTAPGGNEVKNKDSVNNPSGRNVDTQIKLVVPPIVNKSDTIKISCSYDPAHPNKKSHQSVVLYRNNEEFYKFEANKGFDLTLHSMPGVTASVHQTDNITEVTLRNATAKTEGEYSCGLSSNTISKPKYLLVREQSSLPVQISMPKIIRKDQTVQLKCSFNFNQNDLKSVTWFKGNRKIYEYHPNEKSQITQIDGIGHIVDITSEEYKGFLSAIQIKNVTSNTSGRYICEVKTENRQTYRDSSSMSLLHLPNGEPTMFIESDYLRNGDFIKAECASGPSYPLATITWYIDGVKAHSSQMSTSRGNINFPYPATSTIHERVHFKEGVNSVRVSCEVAIGHWYKKEKTATIERNHQEVDPSDTYTNPYEYPINNAYYAGAENNGAKVSFFAITVGLLSLIAMV</sequence>
<evidence type="ECO:0000313" key="3">
    <source>
        <dbReference type="Proteomes" id="UP001153712"/>
    </source>
</evidence>
<name>A0A9N9TQ37_PHYSR</name>
<dbReference type="PROSITE" id="PS50835">
    <property type="entry name" value="IG_LIKE"/>
    <property type="match status" value="2"/>
</dbReference>
<organism evidence="2 3">
    <name type="scientific">Phyllotreta striolata</name>
    <name type="common">Striped flea beetle</name>
    <name type="synonym">Crioceris striolata</name>
    <dbReference type="NCBI Taxonomy" id="444603"/>
    <lineage>
        <taxon>Eukaryota</taxon>
        <taxon>Metazoa</taxon>
        <taxon>Ecdysozoa</taxon>
        <taxon>Arthropoda</taxon>
        <taxon>Hexapoda</taxon>
        <taxon>Insecta</taxon>
        <taxon>Pterygota</taxon>
        <taxon>Neoptera</taxon>
        <taxon>Endopterygota</taxon>
        <taxon>Coleoptera</taxon>
        <taxon>Polyphaga</taxon>
        <taxon>Cucujiformia</taxon>
        <taxon>Chrysomeloidea</taxon>
        <taxon>Chrysomelidae</taxon>
        <taxon>Galerucinae</taxon>
        <taxon>Alticini</taxon>
        <taxon>Phyllotreta</taxon>
    </lineage>
</organism>
<dbReference type="InterPro" id="IPR007110">
    <property type="entry name" value="Ig-like_dom"/>
</dbReference>
<evidence type="ECO:0000313" key="2">
    <source>
        <dbReference type="EMBL" id="CAG9860976.1"/>
    </source>
</evidence>
<dbReference type="CDD" id="cd00096">
    <property type="entry name" value="Ig"/>
    <property type="match status" value="1"/>
</dbReference>
<dbReference type="OrthoDB" id="6351205at2759"/>
<dbReference type="InterPro" id="IPR003598">
    <property type="entry name" value="Ig_sub2"/>
</dbReference>
<protein>
    <recommendedName>
        <fullName evidence="1">Ig-like domain-containing protein</fullName>
    </recommendedName>
</protein>
<dbReference type="PANTHER" id="PTHR21261:SF15">
    <property type="entry name" value="BEATEN PATH IIIA, ISOFORM D-RELATED"/>
    <property type="match status" value="1"/>
</dbReference>
<dbReference type="Pfam" id="PF00047">
    <property type="entry name" value="ig"/>
    <property type="match status" value="1"/>
</dbReference>
<feature type="domain" description="Ig-like" evidence="1">
    <location>
        <begin position="253"/>
        <end position="372"/>
    </location>
</feature>
<accession>A0A9N9TQ37</accession>
<dbReference type="SMART" id="SM00408">
    <property type="entry name" value="IGc2"/>
    <property type="match status" value="2"/>
</dbReference>
<gene>
    <name evidence="2" type="ORF">PHYEVI_LOCUS7323</name>
</gene>
<dbReference type="Pfam" id="PF07686">
    <property type="entry name" value="V-set"/>
    <property type="match status" value="1"/>
</dbReference>
<dbReference type="InterPro" id="IPR003599">
    <property type="entry name" value="Ig_sub"/>
</dbReference>
<dbReference type="PANTHER" id="PTHR21261">
    <property type="entry name" value="BEAT PROTEIN"/>
    <property type="match status" value="1"/>
</dbReference>
<evidence type="ECO:0000259" key="1">
    <source>
        <dbReference type="PROSITE" id="PS50835"/>
    </source>
</evidence>
<dbReference type="InterPro" id="IPR013106">
    <property type="entry name" value="Ig_V-set"/>
</dbReference>
<dbReference type="InterPro" id="IPR013151">
    <property type="entry name" value="Immunoglobulin_dom"/>
</dbReference>
<feature type="domain" description="Ig-like" evidence="1">
    <location>
        <begin position="20"/>
        <end position="122"/>
    </location>
</feature>
<keyword evidence="3" id="KW-1185">Reference proteome</keyword>